<evidence type="ECO:0000256" key="2">
    <source>
        <dbReference type="SAM" id="SignalP"/>
    </source>
</evidence>
<dbReference type="AlphaFoldDB" id="B4SCL6"/>
<feature type="signal peptide" evidence="2">
    <location>
        <begin position="1"/>
        <end position="27"/>
    </location>
</feature>
<feature type="transmembrane region" description="Helical" evidence="1">
    <location>
        <begin position="194"/>
        <end position="217"/>
    </location>
</feature>
<feature type="transmembrane region" description="Helical" evidence="1">
    <location>
        <begin position="83"/>
        <end position="103"/>
    </location>
</feature>
<proteinExistence type="predicted"/>
<feature type="chain" id="PRO_5002823151" evidence="2">
    <location>
        <begin position="28"/>
        <end position="225"/>
    </location>
</feature>
<evidence type="ECO:0000313" key="3">
    <source>
        <dbReference type="EMBL" id="ACF44221.1"/>
    </source>
</evidence>
<organism evidence="3 4">
    <name type="scientific">Pelodictyon phaeoclathratiforme (strain DSM 5477 / BU-1)</name>
    <dbReference type="NCBI Taxonomy" id="324925"/>
    <lineage>
        <taxon>Bacteria</taxon>
        <taxon>Pseudomonadati</taxon>
        <taxon>Chlorobiota</taxon>
        <taxon>Chlorobiia</taxon>
        <taxon>Chlorobiales</taxon>
        <taxon>Chlorobiaceae</taxon>
        <taxon>Chlorobium/Pelodictyon group</taxon>
        <taxon>Pelodictyon</taxon>
    </lineage>
</organism>
<gene>
    <name evidence="3" type="ordered locus">Ppha_2009</name>
</gene>
<accession>B4SCL6</accession>
<keyword evidence="4" id="KW-1185">Reference proteome</keyword>
<keyword evidence="2" id="KW-0732">Signal</keyword>
<dbReference type="eggNOG" id="ENOG5032UA2">
    <property type="taxonomic scope" value="Bacteria"/>
</dbReference>
<protein>
    <submittedName>
        <fullName evidence="3">Uncharacterized protein</fullName>
    </submittedName>
</protein>
<name>B4SCL6_PELPB</name>
<reference evidence="3 4" key="1">
    <citation type="submission" date="2008-06" db="EMBL/GenBank/DDBJ databases">
        <title>Complete sequence of Pelodictyon phaeoclathratiforme BU-1.</title>
        <authorList>
            <consortium name="US DOE Joint Genome Institute"/>
            <person name="Lucas S."/>
            <person name="Copeland A."/>
            <person name="Lapidus A."/>
            <person name="Glavina del Rio T."/>
            <person name="Dalin E."/>
            <person name="Tice H."/>
            <person name="Bruce D."/>
            <person name="Goodwin L."/>
            <person name="Pitluck S."/>
            <person name="Schmutz J."/>
            <person name="Larimer F."/>
            <person name="Land M."/>
            <person name="Hauser L."/>
            <person name="Kyrpides N."/>
            <person name="Mikhailova N."/>
            <person name="Liu Z."/>
            <person name="Li T."/>
            <person name="Zhao F."/>
            <person name="Overmann J."/>
            <person name="Bryant D.A."/>
            <person name="Richardson P."/>
        </authorList>
    </citation>
    <scope>NUCLEOTIDE SEQUENCE [LARGE SCALE GENOMIC DNA]</scope>
    <source>
        <strain evidence="4">DSM 5477 / BU-1</strain>
    </source>
</reference>
<keyword evidence="1" id="KW-0472">Membrane</keyword>
<dbReference type="KEGG" id="pph:Ppha_2009"/>
<keyword evidence="1" id="KW-0812">Transmembrane</keyword>
<dbReference type="Proteomes" id="UP000002724">
    <property type="component" value="Chromosome"/>
</dbReference>
<dbReference type="RefSeq" id="WP_012508701.1">
    <property type="nucleotide sequence ID" value="NC_011060.1"/>
</dbReference>
<keyword evidence="1" id="KW-1133">Transmembrane helix</keyword>
<feature type="transmembrane region" description="Helical" evidence="1">
    <location>
        <begin position="157"/>
        <end position="182"/>
    </location>
</feature>
<dbReference type="EMBL" id="CP001110">
    <property type="protein sequence ID" value="ACF44221.1"/>
    <property type="molecule type" value="Genomic_DNA"/>
</dbReference>
<evidence type="ECO:0000256" key="1">
    <source>
        <dbReference type="SAM" id="Phobius"/>
    </source>
</evidence>
<dbReference type="OrthoDB" id="1145122at2"/>
<dbReference type="HOGENOM" id="CLU_1228945_0_0_10"/>
<sequence precursor="true">MKTLYRNVCTSLIALLFILISSLTAMAVPPDSSVAEVILPERVAAQGAAVTVNVSPAIAATGQKAEEQKAEQKPMHWKAPSDLVVYTVIGVVLFGSIIAMWLIRAALGNTNWNLGDALSEDVEISNVTTDAEGKEEVKLDAGKPTMVTVMRASTSRLIAFMGMMVILLIFIGFGVFSLYSYAFTGEMPDSTDKVIQFLTGGLTLFAPYLVNKFAGIFKNVLPKPK</sequence>
<evidence type="ECO:0000313" key="4">
    <source>
        <dbReference type="Proteomes" id="UP000002724"/>
    </source>
</evidence>